<dbReference type="Pfam" id="PF08348">
    <property type="entry name" value="PAS_6"/>
    <property type="match status" value="1"/>
</dbReference>
<gene>
    <name evidence="3" type="ORF">DKK75_05715</name>
</gene>
<protein>
    <recommendedName>
        <fullName evidence="2">YheO-like domain-containing protein</fullName>
    </recommendedName>
</protein>
<dbReference type="AlphaFoldDB" id="A0A318M4D8"/>
<dbReference type="InterPro" id="IPR013559">
    <property type="entry name" value="YheO"/>
</dbReference>
<accession>A0A318M4D8</accession>
<sequence length="86" mass="9420">MALSALSQLMRVLSMMKESKPVSSSLRPFAQLADFLCEILGPDTKMVLQNAKDVSHPMVAIASGHLSGRTIRQSRHRPVPAHLTEP</sequence>
<feature type="region of interest" description="Disordered" evidence="1">
    <location>
        <begin position="65"/>
        <end position="86"/>
    </location>
</feature>
<proteinExistence type="predicted"/>
<name>A0A318M4D8_9BIFI</name>
<feature type="domain" description="YheO-like" evidence="2">
    <location>
        <begin position="26"/>
        <end position="74"/>
    </location>
</feature>
<dbReference type="EMBL" id="QGLL01000008">
    <property type="protein sequence ID" value="PXY82276.1"/>
    <property type="molecule type" value="Genomic_DNA"/>
</dbReference>
<comment type="caution">
    <text evidence="3">The sequence shown here is derived from an EMBL/GenBank/DDBJ whole genome shotgun (WGS) entry which is preliminary data.</text>
</comment>
<evidence type="ECO:0000259" key="2">
    <source>
        <dbReference type="Pfam" id="PF08348"/>
    </source>
</evidence>
<evidence type="ECO:0000313" key="4">
    <source>
        <dbReference type="Proteomes" id="UP000247744"/>
    </source>
</evidence>
<organism evidence="3 4">
    <name type="scientific">Bifidobacterium asteroides</name>
    <dbReference type="NCBI Taxonomy" id="1684"/>
    <lineage>
        <taxon>Bacteria</taxon>
        <taxon>Bacillati</taxon>
        <taxon>Actinomycetota</taxon>
        <taxon>Actinomycetes</taxon>
        <taxon>Bifidobacteriales</taxon>
        <taxon>Bifidobacteriaceae</taxon>
        <taxon>Bifidobacterium</taxon>
    </lineage>
</organism>
<evidence type="ECO:0000256" key="1">
    <source>
        <dbReference type="SAM" id="MobiDB-lite"/>
    </source>
</evidence>
<evidence type="ECO:0000313" key="3">
    <source>
        <dbReference type="EMBL" id="PXY82276.1"/>
    </source>
</evidence>
<reference evidence="3 4" key="1">
    <citation type="submission" date="2018-05" db="EMBL/GenBank/DDBJ databases">
        <title>Reference genomes for bee gut microbiota database.</title>
        <authorList>
            <person name="Ellegaard K.M."/>
        </authorList>
    </citation>
    <scope>NUCLEOTIDE SEQUENCE [LARGE SCALE GENOMIC DNA]</scope>
    <source>
        <strain evidence="3 4">ESL0200</strain>
    </source>
</reference>
<dbReference type="Proteomes" id="UP000247744">
    <property type="component" value="Unassembled WGS sequence"/>
</dbReference>